<dbReference type="RefSeq" id="WP_264288448.1">
    <property type="nucleotide sequence ID" value="NZ_JAOZEV010000019.1"/>
</dbReference>
<sequence>MKISKNIWNLLLLLLCPITTTAQSIGSAQTQVNVTIAQVQSIQISQPTVNISMTQPSHFLLGNSSGQQPNHIKVSSSTAYEVTVKASSEYFSQNGNSTTLPVNTIALKTTTGNLTNSNAAPPTGLQIASQIMLSTLPTTIIKSPAGEWGRGFHVNYVIPETKSPSYLNRKAGTYSTTIMYTLIPQ</sequence>
<reference evidence="2" key="1">
    <citation type="submission" date="2022-10" db="EMBL/GenBank/DDBJ databases">
        <title>Two novel species of Flavobacterium.</title>
        <authorList>
            <person name="Liu Q."/>
            <person name="Xin Y.-H."/>
        </authorList>
    </citation>
    <scope>NUCLEOTIDE SEQUENCE</scope>
    <source>
        <strain evidence="2">LS1R47</strain>
    </source>
</reference>
<dbReference type="EMBL" id="JAOZEV010000019">
    <property type="protein sequence ID" value="MCV9934265.1"/>
    <property type="molecule type" value="Genomic_DNA"/>
</dbReference>
<evidence type="ECO:0000313" key="3">
    <source>
        <dbReference type="Proteomes" id="UP001151133"/>
    </source>
</evidence>
<feature type="chain" id="PRO_5040981163" description="WxL domain-containing protein" evidence="1">
    <location>
        <begin position="23"/>
        <end position="185"/>
    </location>
</feature>
<dbReference type="Proteomes" id="UP001151133">
    <property type="component" value="Unassembled WGS sequence"/>
</dbReference>
<proteinExistence type="predicted"/>
<evidence type="ECO:0000256" key="1">
    <source>
        <dbReference type="SAM" id="SignalP"/>
    </source>
</evidence>
<keyword evidence="1" id="KW-0732">Signal</keyword>
<name>A0A9X3HMV8_9FLAO</name>
<keyword evidence="3" id="KW-1185">Reference proteome</keyword>
<protein>
    <recommendedName>
        <fullName evidence="4">WxL domain-containing protein</fullName>
    </recommendedName>
</protein>
<feature type="signal peptide" evidence="1">
    <location>
        <begin position="1"/>
        <end position="22"/>
    </location>
</feature>
<evidence type="ECO:0008006" key="4">
    <source>
        <dbReference type="Google" id="ProtNLM"/>
    </source>
</evidence>
<evidence type="ECO:0000313" key="2">
    <source>
        <dbReference type="EMBL" id="MCV9934265.1"/>
    </source>
</evidence>
<accession>A0A9X3HMV8</accession>
<organism evidence="2 3">
    <name type="scientific">Flavobacterium frigoritolerans</name>
    <dbReference type="NCBI Taxonomy" id="2987686"/>
    <lineage>
        <taxon>Bacteria</taxon>
        <taxon>Pseudomonadati</taxon>
        <taxon>Bacteroidota</taxon>
        <taxon>Flavobacteriia</taxon>
        <taxon>Flavobacteriales</taxon>
        <taxon>Flavobacteriaceae</taxon>
        <taxon>Flavobacterium</taxon>
    </lineage>
</organism>
<comment type="caution">
    <text evidence="2">The sequence shown here is derived from an EMBL/GenBank/DDBJ whole genome shotgun (WGS) entry which is preliminary data.</text>
</comment>
<gene>
    <name evidence="2" type="ORF">OIU80_18455</name>
</gene>
<dbReference type="AlphaFoldDB" id="A0A9X3HMV8"/>